<evidence type="ECO:0000313" key="4">
    <source>
        <dbReference type="Proteomes" id="UP000670527"/>
    </source>
</evidence>
<comment type="caution">
    <text evidence="3">The sequence shown here is derived from an EMBL/GenBank/DDBJ whole genome shotgun (WGS) entry which is preliminary data.</text>
</comment>
<keyword evidence="4" id="KW-1185">Reference proteome</keyword>
<gene>
    <name evidence="3" type="ORF">J4D97_06280</name>
</gene>
<keyword evidence="2" id="KW-0732">Signal</keyword>
<feature type="compositionally biased region" description="Basic and acidic residues" evidence="1">
    <location>
        <begin position="28"/>
        <end position="50"/>
    </location>
</feature>
<name>A0ABS3T9B8_9BACT</name>
<organism evidence="3 4">
    <name type="scientific">Hymenobacter defluvii</name>
    <dbReference type="NCBI Taxonomy" id="2054411"/>
    <lineage>
        <taxon>Bacteria</taxon>
        <taxon>Pseudomonadati</taxon>
        <taxon>Bacteroidota</taxon>
        <taxon>Cytophagia</taxon>
        <taxon>Cytophagales</taxon>
        <taxon>Hymenobacteraceae</taxon>
        <taxon>Hymenobacter</taxon>
    </lineage>
</organism>
<feature type="region of interest" description="Disordered" evidence="1">
    <location>
        <begin position="17"/>
        <end position="101"/>
    </location>
</feature>
<evidence type="ECO:0000313" key="3">
    <source>
        <dbReference type="EMBL" id="MBO3270251.1"/>
    </source>
</evidence>
<feature type="chain" id="PRO_5045677744" evidence="2">
    <location>
        <begin position="19"/>
        <end position="101"/>
    </location>
</feature>
<dbReference type="RefSeq" id="WP_208306832.1">
    <property type="nucleotide sequence ID" value="NZ_JAGETX010000002.1"/>
</dbReference>
<feature type="signal peptide" evidence="2">
    <location>
        <begin position="1"/>
        <end position="18"/>
    </location>
</feature>
<accession>A0ABS3T9B8</accession>
<sequence length="101" mass="11328">MKRLLLLPALLLAASASAQTEYTTPAQHRSENRRALRDASKYPAKYKESHLAVTPKALKRGKTGTPLPRDSRNNYRFDRTGTARVSEPTAPGLRLTRKKQL</sequence>
<dbReference type="EMBL" id="JAGETX010000002">
    <property type="protein sequence ID" value="MBO3270251.1"/>
    <property type="molecule type" value="Genomic_DNA"/>
</dbReference>
<evidence type="ECO:0000256" key="2">
    <source>
        <dbReference type="SAM" id="SignalP"/>
    </source>
</evidence>
<protein>
    <submittedName>
        <fullName evidence="3">Uncharacterized protein</fullName>
    </submittedName>
</protein>
<dbReference type="Proteomes" id="UP000670527">
    <property type="component" value="Unassembled WGS sequence"/>
</dbReference>
<feature type="compositionally biased region" description="Basic and acidic residues" evidence="1">
    <location>
        <begin position="69"/>
        <end position="81"/>
    </location>
</feature>
<reference evidence="3 4" key="1">
    <citation type="submission" date="2021-03" db="EMBL/GenBank/DDBJ databases">
        <authorList>
            <person name="Kim M.K."/>
        </authorList>
    </citation>
    <scope>NUCLEOTIDE SEQUENCE [LARGE SCALE GENOMIC DNA]</scope>
    <source>
        <strain evidence="3 4">BT507</strain>
    </source>
</reference>
<evidence type="ECO:0000256" key="1">
    <source>
        <dbReference type="SAM" id="MobiDB-lite"/>
    </source>
</evidence>
<proteinExistence type="predicted"/>